<dbReference type="Proteomes" id="UP000799118">
    <property type="component" value="Unassembled WGS sequence"/>
</dbReference>
<proteinExistence type="inferred from homology"/>
<sequence length="307" mass="34979">MLESTADWVYFLDDDVVPSPDVLNCAENIIRAHPKAAGFVGNTAFPPANTISTAALHLSGVTYFFEAMSQIPNDVPWGVSANLIACRNVSDGGDGVKFDLRFPKTGGGEDIDFCRQKRKYSISNGRQGFFPAPDMKVTHPWWNHGRRSYWRFYMWAIGDGALVAMYPEHCYRVWQPNCAETLLLWACVTGFMICQGMWPQYALRGALYTIIANVVHDCYRHLWRDADRTHNLNIEPKISGLSWGIAVIESSLIRMASEDVRETARRSLDIYSFDRLHKTITKYPFKKAGMELRPELKLLCFQYKSVM</sequence>
<dbReference type="Gene3D" id="3.90.550.10">
    <property type="entry name" value="Spore Coat Polysaccharide Biosynthesis Protein SpsA, Chain A"/>
    <property type="match status" value="1"/>
</dbReference>
<dbReference type="GO" id="GO:0016757">
    <property type="term" value="F:glycosyltransferase activity"/>
    <property type="evidence" value="ECO:0007669"/>
    <property type="project" value="UniProtKB-KW"/>
</dbReference>
<gene>
    <name evidence="4" type="ORF">BT96DRAFT_976866</name>
</gene>
<dbReference type="OrthoDB" id="331544at2759"/>
<keyword evidence="3" id="KW-0808">Transferase</keyword>
<accession>A0A6A4HI55</accession>
<evidence type="ECO:0000256" key="1">
    <source>
        <dbReference type="ARBA" id="ARBA00006739"/>
    </source>
</evidence>
<name>A0A6A4HI55_9AGAR</name>
<dbReference type="AlphaFoldDB" id="A0A6A4HI55"/>
<dbReference type="SUPFAM" id="SSF53448">
    <property type="entry name" value="Nucleotide-diphospho-sugar transferases"/>
    <property type="match status" value="1"/>
</dbReference>
<dbReference type="PANTHER" id="PTHR43179">
    <property type="entry name" value="RHAMNOSYLTRANSFERASE WBBL"/>
    <property type="match status" value="1"/>
</dbReference>
<comment type="similarity">
    <text evidence="1">Belongs to the glycosyltransferase 2 family.</text>
</comment>
<dbReference type="InterPro" id="IPR029044">
    <property type="entry name" value="Nucleotide-diphossugar_trans"/>
</dbReference>
<evidence type="ECO:0000256" key="2">
    <source>
        <dbReference type="ARBA" id="ARBA00022676"/>
    </source>
</evidence>
<keyword evidence="2" id="KW-0328">Glycosyltransferase</keyword>
<evidence type="ECO:0008006" key="6">
    <source>
        <dbReference type="Google" id="ProtNLM"/>
    </source>
</evidence>
<keyword evidence="5" id="KW-1185">Reference proteome</keyword>
<protein>
    <recommendedName>
        <fullName evidence="6">Glycosyltransferase 2-like domain-containing protein</fullName>
    </recommendedName>
</protein>
<reference evidence="4" key="1">
    <citation type="journal article" date="2019" name="Environ. Microbiol.">
        <title>Fungal ecological strategies reflected in gene transcription - a case study of two litter decomposers.</title>
        <authorList>
            <person name="Barbi F."/>
            <person name="Kohler A."/>
            <person name="Barry K."/>
            <person name="Baskaran P."/>
            <person name="Daum C."/>
            <person name="Fauchery L."/>
            <person name="Ihrmark K."/>
            <person name="Kuo A."/>
            <person name="LaButti K."/>
            <person name="Lipzen A."/>
            <person name="Morin E."/>
            <person name="Grigoriev I.V."/>
            <person name="Henrissat B."/>
            <person name="Lindahl B."/>
            <person name="Martin F."/>
        </authorList>
    </citation>
    <scope>NUCLEOTIDE SEQUENCE</scope>
    <source>
        <strain evidence="4">JB14</strain>
    </source>
</reference>
<evidence type="ECO:0000313" key="4">
    <source>
        <dbReference type="EMBL" id="KAE9397633.1"/>
    </source>
</evidence>
<evidence type="ECO:0000313" key="5">
    <source>
        <dbReference type="Proteomes" id="UP000799118"/>
    </source>
</evidence>
<dbReference type="PANTHER" id="PTHR43179:SF12">
    <property type="entry name" value="GALACTOFURANOSYLTRANSFERASE GLFT2"/>
    <property type="match status" value="1"/>
</dbReference>
<dbReference type="EMBL" id="ML769494">
    <property type="protein sequence ID" value="KAE9397633.1"/>
    <property type="molecule type" value="Genomic_DNA"/>
</dbReference>
<organism evidence="4 5">
    <name type="scientific">Gymnopus androsaceus JB14</name>
    <dbReference type="NCBI Taxonomy" id="1447944"/>
    <lineage>
        <taxon>Eukaryota</taxon>
        <taxon>Fungi</taxon>
        <taxon>Dikarya</taxon>
        <taxon>Basidiomycota</taxon>
        <taxon>Agaricomycotina</taxon>
        <taxon>Agaricomycetes</taxon>
        <taxon>Agaricomycetidae</taxon>
        <taxon>Agaricales</taxon>
        <taxon>Marasmiineae</taxon>
        <taxon>Omphalotaceae</taxon>
        <taxon>Gymnopus</taxon>
    </lineage>
</organism>
<evidence type="ECO:0000256" key="3">
    <source>
        <dbReference type="ARBA" id="ARBA00022679"/>
    </source>
</evidence>